<dbReference type="EMBL" id="JAUSWV010000002">
    <property type="protein sequence ID" value="MDQ0585299.1"/>
    <property type="molecule type" value="Genomic_DNA"/>
</dbReference>
<comment type="caution">
    <text evidence="1">The sequence shown here is derived from an EMBL/GenBank/DDBJ whole genome shotgun (WGS) entry which is preliminary data.</text>
</comment>
<evidence type="ECO:0000313" key="1">
    <source>
        <dbReference type="EMBL" id="MDQ0585299.1"/>
    </source>
</evidence>
<organism evidence="1 2">
    <name type="scientific">Streptomyces rishiriensis</name>
    <dbReference type="NCBI Taxonomy" id="68264"/>
    <lineage>
        <taxon>Bacteria</taxon>
        <taxon>Bacillati</taxon>
        <taxon>Actinomycetota</taxon>
        <taxon>Actinomycetes</taxon>
        <taxon>Kitasatosporales</taxon>
        <taxon>Streptomycetaceae</taxon>
        <taxon>Streptomyces</taxon>
    </lineage>
</organism>
<accession>A0ABU0P1T2</accession>
<gene>
    <name evidence="1" type="ORF">QF030_007477</name>
</gene>
<dbReference type="Proteomes" id="UP001230654">
    <property type="component" value="Unassembled WGS sequence"/>
</dbReference>
<protein>
    <submittedName>
        <fullName evidence="1">Uncharacterized protein</fullName>
    </submittedName>
</protein>
<name>A0ABU0P1T2_STRRH</name>
<keyword evidence="2" id="KW-1185">Reference proteome</keyword>
<reference evidence="1 2" key="1">
    <citation type="submission" date="2023-07" db="EMBL/GenBank/DDBJ databases">
        <title>Comparative genomics of wheat-associated soil bacteria to identify genetic determinants of phenazine resistance.</title>
        <authorList>
            <person name="Mouncey N."/>
        </authorList>
    </citation>
    <scope>NUCLEOTIDE SEQUENCE [LARGE SCALE GENOMIC DNA]</scope>
    <source>
        <strain evidence="1 2">B2I6</strain>
    </source>
</reference>
<evidence type="ECO:0000313" key="2">
    <source>
        <dbReference type="Proteomes" id="UP001230654"/>
    </source>
</evidence>
<proteinExistence type="predicted"/>
<sequence>MPGDAETYRAARDLPPEALTGWRDALAPYLPRHPTVGLPR</sequence>